<feature type="unsure residue" description="I or L" evidence="2">
    <location>
        <position position="156"/>
    </location>
</feature>
<keyword evidence="1" id="KW-0472">Membrane</keyword>
<dbReference type="AlphaFoldDB" id="A0A2D3VCH8"/>
<keyword evidence="1" id="KW-0812">Transmembrane</keyword>
<dbReference type="EMBL" id="FJUY01000005">
    <property type="protein sequence ID" value="CZT18213.1"/>
    <property type="molecule type" value="Genomic_DNA"/>
</dbReference>
<organism evidence="2 3">
    <name type="scientific">Ramularia collo-cygni</name>
    <dbReference type="NCBI Taxonomy" id="112498"/>
    <lineage>
        <taxon>Eukaryota</taxon>
        <taxon>Fungi</taxon>
        <taxon>Dikarya</taxon>
        <taxon>Ascomycota</taxon>
        <taxon>Pezizomycotina</taxon>
        <taxon>Dothideomycetes</taxon>
        <taxon>Dothideomycetidae</taxon>
        <taxon>Mycosphaerellales</taxon>
        <taxon>Mycosphaerellaceae</taxon>
        <taxon>Ramularia</taxon>
    </lineage>
</organism>
<keyword evidence="3" id="KW-1185">Reference proteome</keyword>
<name>A0A2D3VCH8_9PEZI</name>
<evidence type="ECO:0000256" key="1">
    <source>
        <dbReference type="SAM" id="Phobius"/>
    </source>
</evidence>
<gene>
    <name evidence="2" type="ORF">RCC_04057</name>
</gene>
<protein>
    <submittedName>
        <fullName evidence="2">Uncharacterized protein</fullName>
    </submittedName>
</protein>
<evidence type="ECO:0000313" key="2">
    <source>
        <dbReference type="EMBL" id="CZT18213.1"/>
    </source>
</evidence>
<sequence>MRLYRRSASLCPPCTSCQPRGRAAQCQLSGAEEHGRHGSEECISTGEALVFVHPARHVNQEAELRKASCQDSGGEEHGRHGSEACISTGEALVFVHPARHANQQSELRKASCQADKSARFLPQRKVFKRKEAWDCHQEKVRGFGLAVGFAGALELLSFVTATERTTVQYHNCERRVRFPQAPMFFLFGWLALLMSGYRLFFSCHCEYESGLEPSFICQRMELSVDLPTASLSCLAP</sequence>
<keyword evidence="1" id="KW-1133">Transmembrane helix</keyword>
<reference evidence="2 3" key="1">
    <citation type="submission" date="2016-03" db="EMBL/GenBank/DDBJ databases">
        <authorList>
            <person name="Ploux O."/>
        </authorList>
    </citation>
    <scope>NUCLEOTIDE SEQUENCE [LARGE SCALE GENOMIC DNA]</scope>
    <source>
        <strain evidence="2 3">URUG2</strain>
    </source>
</reference>
<evidence type="ECO:0000313" key="3">
    <source>
        <dbReference type="Proteomes" id="UP000225277"/>
    </source>
</evidence>
<feature type="transmembrane region" description="Helical" evidence="1">
    <location>
        <begin position="183"/>
        <end position="201"/>
    </location>
</feature>
<accession>A0A2D3VCH8</accession>
<dbReference type="Proteomes" id="UP000225277">
    <property type="component" value="Unassembled WGS sequence"/>
</dbReference>
<proteinExistence type="predicted"/>